<feature type="domain" description="4'-phosphopantetheinyl transferase N-terminal" evidence="4">
    <location>
        <begin position="22"/>
        <end position="106"/>
    </location>
</feature>
<dbReference type="InterPro" id="IPR050559">
    <property type="entry name" value="P-Pant_transferase_sf"/>
</dbReference>
<evidence type="ECO:0000256" key="2">
    <source>
        <dbReference type="ARBA" id="ARBA00022679"/>
    </source>
</evidence>
<proteinExistence type="inferred from homology"/>
<comment type="caution">
    <text evidence="5">The sequence shown here is derived from an EMBL/GenBank/DDBJ whole genome shotgun (WGS) entry which is preliminary data.</text>
</comment>
<evidence type="ECO:0000256" key="1">
    <source>
        <dbReference type="ARBA" id="ARBA00010990"/>
    </source>
</evidence>
<dbReference type="PANTHER" id="PTHR12215:SF10">
    <property type="entry name" value="L-AMINOADIPATE-SEMIALDEHYDE DEHYDROGENASE-PHOSPHOPANTETHEINYL TRANSFERASE"/>
    <property type="match status" value="1"/>
</dbReference>
<dbReference type="Pfam" id="PF01648">
    <property type="entry name" value="ACPS"/>
    <property type="match status" value="1"/>
</dbReference>
<evidence type="ECO:0000259" key="3">
    <source>
        <dbReference type="Pfam" id="PF01648"/>
    </source>
</evidence>
<evidence type="ECO:0000259" key="4">
    <source>
        <dbReference type="Pfam" id="PF22624"/>
    </source>
</evidence>
<dbReference type="InterPro" id="IPR037143">
    <property type="entry name" value="4-PPantetheinyl_Trfase_dom_sf"/>
</dbReference>
<dbReference type="PANTHER" id="PTHR12215">
    <property type="entry name" value="PHOSPHOPANTETHEINE TRANSFERASE"/>
    <property type="match status" value="1"/>
</dbReference>
<dbReference type="Gene3D" id="3.90.470.20">
    <property type="entry name" value="4'-phosphopantetheinyl transferase domain"/>
    <property type="match status" value="2"/>
</dbReference>
<dbReference type="SUPFAM" id="SSF56214">
    <property type="entry name" value="4'-phosphopantetheinyl transferase"/>
    <property type="match status" value="2"/>
</dbReference>
<dbReference type="InterPro" id="IPR008278">
    <property type="entry name" value="4-PPantetheinyl_Trfase_dom"/>
</dbReference>
<dbReference type="GO" id="GO:0019878">
    <property type="term" value="P:lysine biosynthetic process via aminoadipic acid"/>
    <property type="evidence" value="ECO:0007669"/>
    <property type="project" value="TreeGrafter"/>
</dbReference>
<keyword evidence="2 5" id="KW-0808">Transferase</keyword>
<dbReference type="EMBL" id="CADCXN010000002">
    <property type="protein sequence ID" value="CAA9889421.1"/>
    <property type="molecule type" value="Genomic_DNA"/>
</dbReference>
<organism evidence="5 6">
    <name type="scientific">Candidatus Methylobacter favarea</name>
    <dbReference type="NCBI Taxonomy" id="2707345"/>
    <lineage>
        <taxon>Bacteria</taxon>
        <taxon>Pseudomonadati</taxon>
        <taxon>Pseudomonadota</taxon>
        <taxon>Gammaproteobacteria</taxon>
        <taxon>Methylococcales</taxon>
        <taxon>Methylococcaceae</taxon>
        <taxon>Methylobacter</taxon>
    </lineage>
</organism>
<name>A0A8S0XH51_9GAMM</name>
<dbReference type="GO" id="GO:0005829">
    <property type="term" value="C:cytosol"/>
    <property type="evidence" value="ECO:0007669"/>
    <property type="project" value="TreeGrafter"/>
</dbReference>
<dbReference type="InterPro" id="IPR055066">
    <property type="entry name" value="AASDHPPT_N"/>
</dbReference>
<evidence type="ECO:0000313" key="5">
    <source>
        <dbReference type="EMBL" id="CAA9889421.1"/>
    </source>
</evidence>
<accession>A0A8S0XH51</accession>
<dbReference type="AlphaFoldDB" id="A0A8S0XH51"/>
<dbReference type="Pfam" id="PF22624">
    <property type="entry name" value="AASDHPPT_N"/>
    <property type="match status" value="1"/>
</dbReference>
<feature type="domain" description="4'-phosphopantetheinyl transferase" evidence="3">
    <location>
        <begin position="112"/>
        <end position="203"/>
    </location>
</feature>
<dbReference type="Proteomes" id="UP000494216">
    <property type="component" value="Unassembled WGS sequence"/>
</dbReference>
<comment type="similarity">
    <text evidence="1">Belongs to the P-Pant transferase superfamily. Gsp/Sfp/HetI/AcpT family.</text>
</comment>
<evidence type="ECO:0000313" key="6">
    <source>
        <dbReference type="Proteomes" id="UP000494216"/>
    </source>
</evidence>
<keyword evidence="6" id="KW-1185">Reference proteome</keyword>
<protein>
    <submittedName>
        <fullName evidence="5">4'-phosphopantetheinyl transferase</fullName>
    </submittedName>
</protein>
<reference evidence="5 6" key="1">
    <citation type="submission" date="2020-02" db="EMBL/GenBank/DDBJ databases">
        <authorList>
            <person name="Hogendoorn C."/>
        </authorList>
    </citation>
    <scope>NUCLEOTIDE SEQUENCE [LARGE SCALE GENOMIC DNA]</scope>
    <source>
        <strain evidence="5">METHB21</strain>
    </source>
</reference>
<dbReference type="GO" id="GO:0000287">
    <property type="term" value="F:magnesium ion binding"/>
    <property type="evidence" value="ECO:0007669"/>
    <property type="project" value="InterPro"/>
</dbReference>
<sequence>MNYSLTTGTVELWHGNIAGGDEHYQHFWRILDEAEQARAGRLKNELRQQRYVNAHGYLRNILARLLNEPPEKIRIKKGEHGKPYLADHPELVFNLSHSENTMVLAVACSCQLGIDIEVCKQRANFSALVNKCFAEEEAAYWKQLPEALKKREFYRFWTRKEALVKAAGQGLSLGLNRCVVNPENPTEFLRVPAACGPLQAWHVKDIDLGSDMSIALVADKVIAGVKLMDLDVKLQTWPGNIDTFRK</sequence>
<gene>
    <name evidence="5" type="ORF">METHB2_100062</name>
</gene>
<dbReference type="RefSeq" id="WP_246246856.1">
    <property type="nucleotide sequence ID" value="NZ_CADCXN010000002.1"/>
</dbReference>
<dbReference type="GO" id="GO:0008897">
    <property type="term" value="F:holo-[acyl-carrier-protein] synthase activity"/>
    <property type="evidence" value="ECO:0007669"/>
    <property type="project" value="InterPro"/>
</dbReference>